<evidence type="ECO:0000256" key="1">
    <source>
        <dbReference type="SAM" id="MobiDB-lite"/>
    </source>
</evidence>
<dbReference type="EMBL" id="CP097511">
    <property type="protein sequence ID" value="URE48686.1"/>
    <property type="molecule type" value="Genomic_DNA"/>
</dbReference>
<proteinExistence type="predicted"/>
<organism evidence="2 3">
    <name type="scientific">Musa troglodytarum</name>
    <name type="common">fe'i banana</name>
    <dbReference type="NCBI Taxonomy" id="320322"/>
    <lineage>
        <taxon>Eukaryota</taxon>
        <taxon>Viridiplantae</taxon>
        <taxon>Streptophyta</taxon>
        <taxon>Embryophyta</taxon>
        <taxon>Tracheophyta</taxon>
        <taxon>Spermatophyta</taxon>
        <taxon>Magnoliopsida</taxon>
        <taxon>Liliopsida</taxon>
        <taxon>Zingiberales</taxon>
        <taxon>Musaceae</taxon>
        <taxon>Musa</taxon>
    </lineage>
</organism>
<gene>
    <name evidence="2" type="ORF">MUK42_08087</name>
</gene>
<name>A0A9E7IBF5_9LILI</name>
<feature type="region of interest" description="Disordered" evidence="1">
    <location>
        <begin position="69"/>
        <end position="156"/>
    </location>
</feature>
<evidence type="ECO:0000313" key="2">
    <source>
        <dbReference type="EMBL" id="URE48686.1"/>
    </source>
</evidence>
<protein>
    <submittedName>
        <fullName evidence="2">Uncharacterized protein</fullName>
    </submittedName>
</protein>
<evidence type="ECO:0000313" key="3">
    <source>
        <dbReference type="Proteomes" id="UP001055439"/>
    </source>
</evidence>
<dbReference type="Proteomes" id="UP001055439">
    <property type="component" value="Chromosome 9"/>
</dbReference>
<sequence length="156" mass="17436">MDFLPTAMADNFDLSSGKHDIKGTKGCFESTQPPPPATRPRFMACRETMQLRAAITLLMALMATLSSQCGASFPSPPAPPLQFHHRGNQLPATPVRHARAQPPFYYHPSPTPTGVDQPPPSPTHERRPPYYWSRSVFRPGHPRHPPYSFRFPPPTL</sequence>
<reference evidence="2" key="1">
    <citation type="submission" date="2022-05" db="EMBL/GenBank/DDBJ databases">
        <title>The Musa troglodytarum L. genome provides insights into the mechanism of non-climacteric behaviour and enrichment of carotenoids.</title>
        <authorList>
            <person name="Wang J."/>
        </authorList>
    </citation>
    <scope>NUCLEOTIDE SEQUENCE</scope>
    <source>
        <tissue evidence="2">Leaf</tissue>
    </source>
</reference>
<accession>A0A9E7IBF5</accession>
<keyword evidence="3" id="KW-1185">Reference proteome</keyword>
<dbReference type="AlphaFoldDB" id="A0A9E7IBF5"/>